<sequence>MREYSVVKPHFWIGKTGKELRGKPEAQLLAMYLMTSPHSTMIGVFHCPIMYMAYETGLSIEGASKGLASLLEGGFCTFDAATDTVFVKNMLKFQVGENLSPKDNRVKAIKREFGELPESKAKQEFAGLYWEVLGLEKPVKNTSPSEAPCKPLRSQDQEHDHEQEQTAAQIAKSAIGLPLLGGSFFAIKPEQLERFKELYPNIDSEQELRNMIGWFDANPEKLKPKTAILQFVNTWLANRQTDFLNSNRALDDLDDTSWANGLVIPDMEYHQ</sequence>
<dbReference type="Proteomes" id="UP000829384">
    <property type="component" value="Unassembled WGS sequence"/>
</dbReference>
<comment type="caution">
    <text evidence="2">The sequence shown here is derived from an EMBL/GenBank/DDBJ whole genome shotgun (WGS) entry which is preliminary data.</text>
</comment>
<gene>
    <name evidence="2" type="ORF">H9J30_11825</name>
</gene>
<dbReference type="RefSeq" id="WP_240131217.1">
    <property type="nucleotide sequence ID" value="NZ_JACSDI010000007.1"/>
</dbReference>
<organism evidence="2 3">
    <name type="scientific">Shewanella cutis</name>
    <dbReference type="NCBI Taxonomy" id="2766780"/>
    <lineage>
        <taxon>Bacteria</taxon>
        <taxon>Pseudomonadati</taxon>
        <taxon>Pseudomonadota</taxon>
        <taxon>Gammaproteobacteria</taxon>
        <taxon>Alteromonadales</taxon>
        <taxon>Shewanellaceae</taxon>
        <taxon>Shewanella</taxon>
    </lineage>
</organism>
<keyword evidence="3" id="KW-1185">Reference proteome</keyword>
<feature type="region of interest" description="Disordered" evidence="1">
    <location>
        <begin position="141"/>
        <end position="167"/>
    </location>
</feature>
<dbReference type="EMBL" id="JACSDI010000007">
    <property type="protein sequence ID" value="MCG9964599.1"/>
    <property type="molecule type" value="Genomic_DNA"/>
</dbReference>
<protein>
    <submittedName>
        <fullName evidence="2">Replication protein</fullName>
    </submittedName>
</protein>
<evidence type="ECO:0000256" key="1">
    <source>
        <dbReference type="SAM" id="MobiDB-lite"/>
    </source>
</evidence>
<accession>A0ABS9QW77</accession>
<feature type="compositionally biased region" description="Basic and acidic residues" evidence="1">
    <location>
        <begin position="153"/>
        <end position="164"/>
    </location>
</feature>
<reference evidence="2 3" key="1">
    <citation type="submission" date="2020-08" db="EMBL/GenBank/DDBJ databases">
        <title>Whole genome sequence of Shewanella sp strain PS-2.</title>
        <authorList>
            <person name="Das S.K."/>
        </authorList>
    </citation>
    <scope>NUCLEOTIDE SEQUENCE [LARGE SCALE GENOMIC DNA]</scope>
    <source>
        <strain evidence="2 3">PS-2</strain>
    </source>
</reference>
<evidence type="ECO:0000313" key="3">
    <source>
        <dbReference type="Proteomes" id="UP000829384"/>
    </source>
</evidence>
<proteinExistence type="predicted"/>
<evidence type="ECO:0000313" key="2">
    <source>
        <dbReference type="EMBL" id="MCG9964599.1"/>
    </source>
</evidence>
<name>A0ABS9QW77_9GAMM</name>